<dbReference type="AlphaFoldDB" id="A0A1Y4QGE3"/>
<evidence type="ECO:0000256" key="2">
    <source>
        <dbReference type="SAM" id="SignalP"/>
    </source>
</evidence>
<feature type="compositionally biased region" description="Low complexity" evidence="1">
    <location>
        <begin position="90"/>
        <end position="104"/>
    </location>
</feature>
<evidence type="ECO:0000313" key="4">
    <source>
        <dbReference type="EMBL" id="OUQ04326.1"/>
    </source>
</evidence>
<dbReference type="EMBL" id="NFLB01000012">
    <property type="protein sequence ID" value="OUQ04326.1"/>
    <property type="molecule type" value="Genomic_DNA"/>
</dbReference>
<proteinExistence type="predicted"/>
<reference evidence="5" key="1">
    <citation type="submission" date="2017-04" db="EMBL/GenBank/DDBJ databases">
        <title>Function of individual gut microbiota members based on whole genome sequencing of pure cultures obtained from chicken caecum.</title>
        <authorList>
            <person name="Medvecky M."/>
            <person name="Cejkova D."/>
            <person name="Polansky O."/>
            <person name="Karasova D."/>
            <person name="Kubasova T."/>
            <person name="Cizek A."/>
            <person name="Rychlik I."/>
        </authorList>
    </citation>
    <scope>NUCLEOTIDE SEQUENCE [LARGE SCALE GENOMIC DNA]</scope>
    <source>
        <strain evidence="5">An149</strain>
    </source>
</reference>
<dbReference type="Proteomes" id="UP000196258">
    <property type="component" value="Unassembled WGS sequence"/>
</dbReference>
<accession>A0A1Y4QGE3</accession>
<dbReference type="InterPro" id="IPR025711">
    <property type="entry name" value="PepSY"/>
</dbReference>
<evidence type="ECO:0000259" key="3">
    <source>
        <dbReference type="Pfam" id="PF03413"/>
    </source>
</evidence>
<feature type="region of interest" description="Disordered" evidence="1">
    <location>
        <begin position="83"/>
        <end position="104"/>
    </location>
</feature>
<evidence type="ECO:0000313" key="5">
    <source>
        <dbReference type="Proteomes" id="UP000196258"/>
    </source>
</evidence>
<feature type="domain" description="PepSY" evidence="3">
    <location>
        <begin position="25"/>
        <end position="80"/>
    </location>
</feature>
<dbReference type="Pfam" id="PF03413">
    <property type="entry name" value="PepSY"/>
    <property type="match status" value="2"/>
</dbReference>
<keyword evidence="2" id="KW-0732">Signal</keyword>
<feature type="chain" id="PRO_5038398773" evidence="2">
    <location>
        <begin position="23"/>
        <end position="174"/>
    </location>
</feature>
<name>A0A1Y4QGE3_9FIRM</name>
<feature type="domain" description="PepSY" evidence="3">
    <location>
        <begin position="111"/>
        <end position="170"/>
    </location>
</feature>
<dbReference type="RefSeq" id="WP_087257414.1">
    <property type="nucleotide sequence ID" value="NZ_CALURN010000007.1"/>
</dbReference>
<gene>
    <name evidence="4" type="ORF">B5E91_10455</name>
</gene>
<organism evidence="4 5">
    <name type="scientific">Thomasclavelia spiroformis</name>
    <dbReference type="NCBI Taxonomy" id="29348"/>
    <lineage>
        <taxon>Bacteria</taxon>
        <taxon>Bacillati</taxon>
        <taxon>Bacillota</taxon>
        <taxon>Erysipelotrichia</taxon>
        <taxon>Erysipelotrichales</taxon>
        <taxon>Coprobacillaceae</taxon>
        <taxon>Thomasclavelia</taxon>
    </lineage>
</organism>
<sequence length="174" mass="19445">MKKLITLLFVTFILVGCSNASTKTITLDEAQEIALAEVDGKVTRAVEETDDGRSYYEFDIIANDQKHELEVDASSGKITKNEIDEDYVPSTTDTNNQTANNQSTNNQTTIISNEEAQKIAMDRVGNNGYLVKCELDSDDNRQVYEIEIKNGTIEYNIDVDAVSGEIVKYEEDQD</sequence>
<feature type="signal peptide" evidence="2">
    <location>
        <begin position="1"/>
        <end position="22"/>
    </location>
</feature>
<dbReference type="PROSITE" id="PS51257">
    <property type="entry name" value="PROKAR_LIPOPROTEIN"/>
    <property type="match status" value="1"/>
</dbReference>
<evidence type="ECO:0000256" key="1">
    <source>
        <dbReference type="SAM" id="MobiDB-lite"/>
    </source>
</evidence>
<dbReference type="Gene3D" id="3.10.450.40">
    <property type="match status" value="2"/>
</dbReference>
<protein>
    <submittedName>
        <fullName evidence="4">Peptidase</fullName>
    </submittedName>
</protein>
<comment type="caution">
    <text evidence="4">The sequence shown here is derived from an EMBL/GenBank/DDBJ whole genome shotgun (WGS) entry which is preliminary data.</text>
</comment>